<dbReference type="Gene3D" id="3.20.20.370">
    <property type="entry name" value="Glycoside hydrolase/deacetylase"/>
    <property type="match status" value="1"/>
</dbReference>
<name>A0A7C2YZ29_9CREN</name>
<gene>
    <name evidence="1" type="ORF">ENO36_01830</name>
</gene>
<dbReference type="SUPFAM" id="SSF88713">
    <property type="entry name" value="Glycoside hydrolase/deacetylase"/>
    <property type="match status" value="1"/>
</dbReference>
<dbReference type="InterPro" id="IPR011330">
    <property type="entry name" value="Glyco_hydro/deAcase_b/a-brl"/>
</dbReference>
<proteinExistence type="predicted"/>
<comment type="caution">
    <text evidence="1">The sequence shown here is derived from an EMBL/GenBank/DDBJ whole genome shotgun (WGS) entry which is preliminary data.</text>
</comment>
<evidence type="ECO:0000313" key="1">
    <source>
        <dbReference type="EMBL" id="HEU97580.1"/>
    </source>
</evidence>
<organism evidence="1">
    <name type="scientific">Fervidicoccus fontis</name>
    <dbReference type="NCBI Taxonomy" id="683846"/>
    <lineage>
        <taxon>Archaea</taxon>
        <taxon>Thermoproteota</taxon>
        <taxon>Thermoprotei</taxon>
        <taxon>Fervidicoccales</taxon>
        <taxon>Fervidicoccaceae</taxon>
        <taxon>Fervidicoccus</taxon>
    </lineage>
</organism>
<accession>A0A7C2YZ29</accession>
<sequence length="374" mass="42318">MPMISKKRFLLLALLVIIVTSLVAMREVHSEEEPVVSYLGPAKYYANYSSACIIRVDDFVADPAKLTTIDFNMGKRTVSFQNFQMELINYLVVHHPEARLVFGIITGDASGENNTQLWSLYSELVHKYGWEAASHTRYHLLPPRTADDIAGSIRDIEGNISNYRVNTYIPPYGKVDGNELNMLRKLGIKIVMSDKPLQLKVPSNWYDMHITIKIDGKHPWFMKFLEVTHYLNNRIGGVTVIYTHATSFDWKSPGQMDSYFNETLSNIEDGRTWITVPSELYKYSVESKMLKVVQLNETTFEVSLKKPVDFQPIPVTLKFLVDGSVKAVYFNGTSLPELDSFGYIPEVGYKQIGNSLLISVIPNGVLQILSGGND</sequence>
<dbReference type="Proteomes" id="UP000885664">
    <property type="component" value="Unassembled WGS sequence"/>
</dbReference>
<protein>
    <submittedName>
        <fullName evidence="1">Uncharacterized protein</fullName>
    </submittedName>
</protein>
<dbReference type="AlphaFoldDB" id="A0A7C2YZ29"/>
<reference evidence="1" key="1">
    <citation type="journal article" date="2020" name="mSystems">
        <title>Genome- and Community-Level Interaction Insights into Carbon Utilization and Element Cycling Functions of Hydrothermarchaeota in Hydrothermal Sediment.</title>
        <authorList>
            <person name="Zhou Z."/>
            <person name="Liu Y."/>
            <person name="Xu W."/>
            <person name="Pan J."/>
            <person name="Luo Z.H."/>
            <person name="Li M."/>
        </authorList>
    </citation>
    <scope>NUCLEOTIDE SEQUENCE [LARGE SCALE GENOMIC DNA]</scope>
    <source>
        <strain evidence="1">SpSt-1259</strain>
    </source>
</reference>
<dbReference type="EMBL" id="DSFE01000041">
    <property type="protein sequence ID" value="HEU97580.1"/>
    <property type="molecule type" value="Genomic_DNA"/>
</dbReference>
<dbReference type="GO" id="GO:0005975">
    <property type="term" value="P:carbohydrate metabolic process"/>
    <property type="evidence" value="ECO:0007669"/>
    <property type="project" value="InterPro"/>
</dbReference>